<comment type="caution">
    <text evidence="1">The sequence shown here is derived from an EMBL/GenBank/DDBJ whole genome shotgun (WGS) entry which is preliminary data.</text>
</comment>
<evidence type="ECO:0000313" key="2">
    <source>
        <dbReference type="Proteomes" id="UP000253099"/>
    </source>
</evidence>
<dbReference type="EMBL" id="NIZT01000025">
    <property type="protein sequence ID" value="RBQ23466.1"/>
    <property type="molecule type" value="Genomic_DNA"/>
</dbReference>
<gene>
    <name evidence="1" type="ORF">ALNOE001_10730</name>
</gene>
<name>A0A366MB84_9EURY</name>
<dbReference type="AlphaFoldDB" id="A0A366MB84"/>
<protein>
    <submittedName>
        <fullName evidence="1">Uncharacterized protein</fullName>
    </submittedName>
</protein>
<sequence length="67" mass="7813">MFLELNLIDDNCEITVHTIYIHNYLPEFMGNNSWKELLNELTLNDSAMNIADNGKKTNILFILVNNR</sequence>
<evidence type="ECO:0000313" key="1">
    <source>
        <dbReference type="EMBL" id="RBQ23466.1"/>
    </source>
</evidence>
<dbReference type="Proteomes" id="UP000253099">
    <property type="component" value="Unassembled WGS sequence"/>
</dbReference>
<keyword evidence="2" id="KW-1185">Reference proteome</keyword>
<organism evidence="1 2">
    <name type="scientific">Candidatus Methanobinarius endosymbioticus</name>
    <dbReference type="NCBI Taxonomy" id="2006182"/>
    <lineage>
        <taxon>Archaea</taxon>
        <taxon>Methanobacteriati</taxon>
        <taxon>Methanobacteriota</taxon>
        <taxon>Methanomada group</taxon>
        <taxon>Methanobacteria</taxon>
        <taxon>Methanobacteriales</taxon>
        <taxon>Methanobacteriaceae</taxon>
        <taxon>Candidatus Methanobinarius</taxon>
    </lineage>
</organism>
<proteinExistence type="predicted"/>
<reference evidence="1 2" key="1">
    <citation type="submission" date="2018-06" db="EMBL/GenBank/DDBJ databases">
        <title>Genomic insight into two independent archaeal endosymbiosis events.</title>
        <authorList>
            <person name="Lind A.E."/>
            <person name="Lewis W.H."/>
            <person name="Spang A."/>
            <person name="Guy L."/>
            <person name="Embley M.T."/>
            <person name="Ettema T.J.G."/>
        </authorList>
    </citation>
    <scope>NUCLEOTIDE SEQUENCE [LARGE SCALE GENOMIC DNA]</scope>
    <source>
        <strain evidence="1">NOE</strain>
    </source>
</reference>
<accession>A0A366MB84</accession>